<gene>
    <name evidence="1" type="ORF">CBYS24578_00018208</name>
</gene>
<dbReference type="EMBL" id="CABFNO020001554">
    <property type="protein sequence ID" value="CAH0000546.1"/>
    <property type="molecule type" value="Genomic_DNA"/>
</dbReference>
<reference evidence="1 2" key="2">
    <citation type="submission" date="2021-10" db="EMBL/GenBank/DDBJ databases">
        <authorList>
            <person name="Piombo E."/>
        </authorList>
    </citation>
    <scope>NUCLEOTIDE SEQUENCE [LARGE SCALE GENOMIC DNA]</scope>
</reference>
<protein>
    <submittedName>
        <fullName evidence="1">Uncharacterized protein</fullName>
    </submittedName>
</protein>
<keyword evidence="2" id="KW-1185">Reference proteome</keyword>
<dbReference type="AlphaFoldDB" id="A0A9N9YBH0"/>
<dbReference type="Proteomes" id="UP000754883">
    <property type="component" value="Unassembled WGS sequence"/>
</dbReference>
<sequence length="91" mass="9874">MMRVFDKGEFHRTGTEEGIAATQRRRGGISLSVAAHMYRARDSVRSNGDTGSQSSWIPLGASWAYRRVSVQKGNGLGALLKEVDFPCCGGI</sequence>
<reference evidence="2" key="1">
    <citation type="submission" date="2019-06" db="EMBL/GenBank/DDBJ databases">
        <authorList>
            <person name="Broberg M."/>
        </authorList>
    </citation>
    <scope>NUCLEOTIDE SEQUENCE [LARGE SCALE GENOMIC DNA]</scope>
</reference>
<comment type="caution">
    <text evidence="1">The sequence shown here is derived from an EMBL/GenBank/DDBJ whole genome shotgun (WGS) entry which is preliminary data.</text>
</comment>
<evidence type="ECO:0000313" key="1">
    <source>
        <dbReference type="EMBL" id="CAH0000546.1"/>
    </source>
</evidence>
<accession>A0A9N9YBH0</accession>
<evidence type="ECO:0000313" key="2">
    <source>
        <dbReference type="Proteomes" id="UP000754883"/>
    </source>
</evidence>
<organism evidence="1 2">
    <name type="scientific">Clonostachys byssicola</name>
    <dbReference type="NCBI Taxonomy" id="160290"/>
    <lineage>
        <taxon>Eukaryota</taxon>
        <taxon>Fungi</taxon>
        <taxon>Dikarya</taxon>
        <taxon>Ascomycota</taxon>
        <taxon>Pezizomycotina</taxon>
        <taxon>Sordariomycetes</taxon>
        <taxon>Hypocreomycetidae</taxon>
        <taxon>Hypocreales</taxon>
        <taxon>Bionectriaceae</taxon>
        <taxon>Clonostachys</taxon>
    </lineage>
</organism>
<proteinExistence type="predicted"/>
<name>A0A9N9YBH0_9HYPO</name>